<evidence type="ECO:0000259" key="6">
    <source>
        <dbReference type="PROSITE" id="PS51918"/>
    </source>
</evidence>
<evidence type="ECO:0000256" key="5">
    <source>
        <dbReference type="ARBA" id="ARBA00023014"/>
    </source>
</evidence>
<dbReference type="SMART" id="SM00729">
    <property type="entry name" value="Elp3"/>
    <property type="match status" value="1"/>
</dbReference>
<keyword evidence="5" id="KW-0411">Iron-sulfur</keyword>
<accession>A0A1L3GNM3</accession>
<keyword evidence="3" id="KW-0479">Metal-binding</keyword>
<dbReference type="PANTHER" id="PTHR43288:SF1">
    <property type="entry name" value="GLYCYL-RADICAL ENZYME ACTIVATING ENZYME MJ0021-RELATED"/>
    <property type="match status" value="1"/>
</dbReference>
<dbReference type="STRING" id="1842532.A7E78_06515"/>
<keyword evidence="8" id="KW-1185">Reference proteome</keyword>
<dbReference type="Proteomes" id="UP000182517">
    <property type="component" value="Chromosome"/>
</dbReference>
<evidence type="ECO:0000256" key="2">
    <source>
        <dbReference type="ARBA" id="ARBA00022691"/>
    </source>
</evidence>
<dbReference type="InterPro" id="IPR007197">
    <property type="entry name" value="rSAM"/>
</dbReference>
<evidence type="ECO:0000313" key="7">
    <source>
        <dbReference type="EMBL" id="APG27524.1"/>
    </source>
</evidence>
<evidence type="ECO:0000256" key="4">
    <source>
        <dbReference type="ARBA" id="ARBA00023004"/>
    </source>
</evidence>
<name>A0A1L3GNM3_9BACT</name>
<gene>
    <name evidence="7" type="ORF">A7E78_06515</name>
</gene>
<dbReference type="InterPro" id="IPR013785">
    <property type="entry name" value="Aldolase_TIM"/>
</dbReference>
<dbReference type="RefSeq" id="WP_083552817.1">
    <property type="nucleotide sequence ID" value="NZ_CP015519.1"/>
</dbReference>
<dbReference type="PANTHER" id="PTHR43288">
    <property type="entry name" value="BIOTIN SYNTHASE-RELATED PROTEIN, RADICAL SAM SUPERFAMILY"/>
    <property type="match status" value="1"/>
</dbReference>
<protein>
    <recommendedName>
        <fullName evidence="6">Radical SAM core domain-containing protein</fullName>
    </recommendedName>
</protein>
<dbReference type="PROSITE" id="PS51918">
    <property type="entry name" value="RADICAL_SAM"/>
    <property type="match status" value="1"/>
</dbReference>
<evidence type="ECO:0000313" key="8">
    <source>
        <dbReference type="Proteomes" id="UP000182517"/>
    </source>
</evidence>
<dbReference type="GO" id="GO:0046872">
    <property type="term" value="F:metal ion binding"/>
    <property type="evidence" value="ECO:0007669"/>
    <property type="project" value="UniProtKB-KW"/>
</dbReference>
<dbReference type="GO" id="GO:0051536">
    <property type="term" value="F:iron-sulfur cluster binding"/>
    <property type="evidence" value="ECO:0007669"/>
    <property type="project" value="UniProtKB-KW"/>
</dbReference>
<evidence type="ECO:0000256" key="3">
    <source>
        <dbReference type="ARBA" id="ARBA00022723"/>
    </source>
</evidence>
<dbReference type="AlphaFoldDB" id="A0A1L3GNM3"/>
<dbReference type="EMBL" id="CP015519">
    <property type="protein sequence ID" value="APG27524.1"/>
    <property type="molecule type" value="Genomic_DNA"/>
</dbReference>
<dbReference type="SFLD" id="SFLDG01067">
    <property type="entry name" value="SPASM/twitch_domain_containing"/>
    <property type="match status" value="1"/>
</dbReference>
<dbReference type="Pfam" id="PF04055">
    <property type="entry name" value="Radical_SAM"/>
    <property type="match status" value="1"/>
</dbReference>
<dbReference type="SFLD" id="SFLDS00029">
    <property type="entry name" value="Radical_SAM"/>
    <property type="match status" value="1"/>
</dbReference>
<dbReference type="KEGG" id="pef:A7E78_06515"/>
<dbReference type="SFLD" id="SFLDG01108">
    <property type="entry name" value="Uncharacterised_Radical_SAM_Su"/>
    <property type="match status" value="1"/>
</dbReference>
<dbReference type="InterPro" id="IPR058240">
    <property type="entry name" value="rSAM_sf"/>
</dbReference>
<sequence length="471" mass="52665">MEMSASMRDRLIAANQREYGERYEQLRFPAPAEAQRALARRAELLDDLYGRVVVGNGGTKLDCTGLSPGCRICAEGGWSCLFITGRCNCRCFYCPTGQTENDLPTTNAVDFRTPADYVGYLERFGFRGASISGGEPLMNPKRSLAYVRAIKKHFGDAMYVWLYTNGTLADEDLLRQLADAGLDEIRFDIGANDYQLDKLRLAAGVIPTLTVEIPAIPEDLPRLKGMLGELRDAGVMHLNLHQMRLTPYNFEHLAQRGYTFLHGEKVTVLESELTALEVLQYSLDNNIGLPVNYCSFVFKNRYQSQAGRLRNSRFMVKSFESVTQNGYIRTLTLLGEAAVVTRQIESFKTMSIDDSLWNKGNGPDKLLIHPQLMGKIDSRAFRLQVGYASCRQLPSISYHNPFVTIPVSPTKSVIIERGRAAADVELGEEAQERFISFFLSGDNSSPMIAGNDSLAELVPFEHGRQGLQDYF</sequence>
<dbReference type="GO" id="GO:0003824">
    <property type="term" value="F:catalytic activity"/>
    <property type="evidence" value="ECO:0007669"/>
    <property type="project" value="InterPro"/>
</dbReference>
<dbReference type="InterPro" id="IPR040087">
    <property type="entry name" value="MJ0021-like"/>
</dbReference>
<proteinExistence type="predicted"/>
<reference evidence="7 8" key="1">
    <citation type="journal article" date="2017" name="Genome Announc.">
        <title>Complete Genome Sequences of Two Acetylene-Fermenting Pelobacter acetylenicus Strains.</title>
        <authorList>
            <person name="Sutton J.M."/>
            <person name="Baesman S.M."/>
            <person name="Fierst J.L."/>
            <person name="Poret-Peterson A.T."/>
            <person name="Oremland R.S."/>
            <person name="Dunlap D.S."/>
            <person name="Akob D.M."/>
        </authorList>
    </citation>
    <scope>NUCLEOTIDE SEQUENCE [LARGE SCALE GENOMIC DNA]</scope>
    <source>
        <strain evidence="7 8">SFB93</strain>
    </source>
</reference>
<dbReference type="SUPFAM" id="SSF102114">
    <property type="entry name" value="Radical SAM enzymes"/>
    <property type="match status" value="1"/>
</dbReference>
<feature type="domain" description="Radical SAM core" evidence="6">
    <location>
        <begin position="73"/>
        <end position="284"/>
    </location>
</feature>
<keyword evidence="2" id="KW-0949">S-adenosyl-L-methionine</keyword>
<organism evidence="7 8">
    <name type="scientific">Syntrophotalea acetylenivorans</name>
    <dbReference type="NCBI Taxonomy" id="1842532"/>
    <lineage>
        <taxon>Bacteria</taxon>
        <taxon>Pseudomonadati</taxon>
        <taxon>Thermodesulfobacteriota</taxon>
        <taxon>Desulfuromonadia</taxon>
        <taxon>Desulfuromonadales</taxon>
        <taxon>Syntrophotaleaceae</taxon>
        <taxon>Syntrophotalea</taxon>
    </lineage>
</organism>
<dbReference type="InterPro" id="IPR006638">
    <property type="entry name" value="Elp3/MiaA/NifB-like_rSAM"/>
</dbReference>
<comment type="cofactor">
    <cofactor evidence="1">
        <name>[4Fe-4S] cluster</name>
        <dbReference type="ChEBI" id="CHEBI:49883"/>
    </cofactor>
</comment>
<dbReference type="CDD" id="cd01335">
    <property type="entry name" value="Radical_SAM"/>
    <property type="match status" value="1"/>
</dbReference>
<dbReference type="Gene3D" id="3.20.20.70">
    <property type="entry name" value="Aldolase class I"/>
    <property type="match status" value="1"/>
</dbReference>
<keyword evidence="4" id="KW-0408">Iron</keyword>
<evidence type="ECO:0000256" key="1">
    <source>
        <dbReference type="ARBA" id="ARBA00001966"/>
    </source>
</evidence>